<dbReference type="SUPFAM" id="SSF48371">
    <property type="entry name" value="ARM repeat"/>
    <property type="match status" value="1"/>
</dbReference>
<evidence type="ECO:0000256" key="3">
    <source>
        <dbReference type="SAM" id="MobiDB-lite"/>
    </source>
</evidence>
<dbReference type="SMART" id="SM00185">
    <property type="entry name" value="ARM"/>
    <property type="match status" value="5"/>
</dbReference>
<sequence length="538" mass="58608">MAWGTMSRCDGGGSVALERPLRLWSLLIDSVRCGGGAHRPNRRDPKPGSDKLSELLKRAEWWENEESEAELRRRKKEEALEMLKGVARKLQGPSVVEGAAEVRRLTKDDPEARATLALLGVIPPLVSLLDAQDPTSRTQIAALYALLNLAIANDGSPVLPVCLFRNKAAIVKSGAVHKILNLIQNPTHNPDLAEAAVANFLGLSALDSNKPIIGSSGAIPFLVKTLKHSPNPQPKQDALRALCNLSISPANIPPILQTDLIPHLISELGCDTSATSNRILSILANIVSVSDGRRKIGSVPDTFPILVDVLGWTDSHECQEKASYILMVMAHKSYVDRQAIIEAGAVSALLELTLLGSVLAQKRASRMLELLRVDKGKQVVLGGGGNVSAPLMSSPSLNSFTVEEEEEEEETMMSHEKRAVRQLVQQSLHTNMKRMVERANLPQDFVPSEQFKALTCGSSTSKSLPPNDVQRNKFADPSGLQHQRHVQANVFTVKARANRVVTGPSKDFKSGQGAAGVIRGPDKEILEDERKKQIYRNF</sequence>
<comment type="caution">
    <text evidence="4">The sequence shown here is derived from an EMBL/GenBank/DDBJ whole genome shotgun (WGS) entry which is preliminary data.</text>
</comment>
<dbReference type="InterPro" id="IPR011989">
    <property type="entry name" value="ARM-like"/>
</dbReference>
<dbReference type="Gene3D" id="1.25.10.10">
    <property type="entry name" value="Leucine-rich Repeat Variant"/>
    <property type="match status" value="1"/>
</dbReference>
<evidence type="ECO:0000313" key="4">
    <source>
        <dbReference type="EMBL" id="GER31474.1"/>
    </source>
</evidence>
<dbReference type="EMBL" id="BKCP01004483">
    <property type="protein sequence ID" value="GER31474.1"/>
    <property type="molecule type" value="Genomic_DNA"/>
</dbReference>
<keyword evidence="5" id="KW-1185">Reference proteome</keyword>
<name>A0A5A7PFL1_STRAF</name>
<gene>
    <name evidence="4" type="ORF">STAS_07474</name>
</gene>
<dbReference type="PANTHER" id="PTHR46700">
    <property type="entry name" value="ARM REPEAT SUPERFAMILY PROTEIN"/>
    <property type="match status" value="1"/>
</dbReference>
<dbReference type="PANTHER" id="PTHR46700:SF1">
    <property type="entry name" value="ARM REPEAT SUPERFAMILY PROTEIN"/>
    <property type="match status" value="1"/>
</dbReference>
<accession>A0A5A7PFL1</accession>
<feature type="repeat" description="ARM" evidence="2">
    <location>
        <begin position="120"/>
        <end position="150"/>
    </location>
</feature>
<dbReference type="PROSITE" id="PS50176">
    <property type="entry name" value="ARM_REPEAT"/>
    <property type="match status" value="2"/>
</dbReference>
<feature type="repeat" description="ARM" evidence="2">
    <location>
        <begin position="174"/>
        <end position="218"/>
    </location>
</feature>
<proteinExistence type="predicted"/>
<keyword evidence="1" id="KW-0677">Repeat</keyword>
<evidence type="ECO:0000256" key="1">
    <source>
        <dbReference type="ARBA" id="ARBA00022737"/>
    </source>
</evidence>
<feature type="region of interest" description="Disordered" evidence="3">
    <location>
        <begin position="502"/>
        <end position="522"/>
    </location>
</feature>
<evidence type="ECO:0000313" key="5">
    <source>
        <dbReference type="Proteomes" id="UP000325081"/>
    </source>
</evidence>
<reference evidence="5" key="1">
    <citation type="journal article" date="2019" name="Curr. Biol.">
        <title>Genome Sequence of Striga asiatica Provides Insight into the Evolution of Plant Parasitism.</title>
        <authorList>
            <person name="Yoshida S."/>
            <person name="Kim S."/>
            <person name="Wafula E.K."/>
            <person name="Tanskanen J."/>
            <person name="Kim Y.M."/>
            <person name="Honaas L."/>
            <person name="Yang Z."/>
            <person name="Spallek T."/>
            <person name="Conn C.E."/>
            <person name="Ichihashi Y."/>
            <person name="Cheong K."/>
            <person name="Cui S."/>
            <person name="Der J.P."/>
            <person name="Gundlach H."/>
            <person name="Jiao Y."/>
            <person name="Hori C."/>
            <person name="Ishida J.K."/>
            <person name="Kasahara H."/>
            <person name="Kiba T."/>
            <person name="Kim M.S."/>
            <person name="Koo N."/>
            <person name="Laohavisit A."/>
            <person name="Lee Y.H."/>
            <person name="Lumba S."/>
            <person name="McCourt P."/>
            <person name="Mortimer J.C."/>
            <person name="Mutuku J.M."/>
            <person name="Nomura T."/>
            <person name="Sasaki-Sekimoto Y."/>
            <person name="Seto Y."/>
            <person name="Wang Y."/>
            <person name="Wakatake T."/>
            <person name="Sakakibara H."/>
            <person name="Demura T."/>
            <person name="Yamaguchi S."/>
            <person name="Yoneyama K."/>
            <person name="Manabe R.I."/>
            <person name="Nelson D.C."/>
            <person name="Schulman A.H."/>
            <person name="Timko M.P."/>
            <person name="dePamphilis C.W."/>
            <person name="Choi D."/>
            <person name="Shirasu K."/>
        </authorList>
    </citation>
    <scope>NUCLEOTIDE SEQUENCE [LARGE SCALE GENOMIC DNA]</scope>
    <source>
        <strain evidence="5">cv. UVA1</strain>
    </source>
</reference>
<protein>
    <submittedName>
        <fullName evidence="4">ARM repeat superfamily protein</fullName>
    </submittedName>
</protein>
<dbReference type="Proteomes" id="UP000325081">
    <property type="component" value="Unassembled WGS sequence"/>
</dbReference>
<dbReference type="AlphaFoldDB" id="A0A5A7PFL1"/>
<dbReference type="Pfam" id="PF00514">
    <property type="entry name" value="Arm"/>
    <property type="match status" value="1"/>
</dbReference>
<dbReference type="InterPro" id="IPR016024">
    <property type="entry name" value="ARM-type_fold"/>
</dbReference>
<organism evidence="4 5">
    <name type="scientific">Striga asiatica</name>
    <name type="common">Asiatic witchweed</name>
    <name type="synonym">Buchnera asiatica</name>
    <dbReference type="NCBI Taxonomy" id="4170"/>
    <lineage>
        <taxon>Eukaryota</taxon>
        <taxon>Viridiplantae</taxon>
        <taxon>Streptophyta</taxon>
        <taxon>Embryophyta</taxon>
        <taxon>Tracheophyta</taxon>
        <taxon>Spermatophyta</taxon>
        <taxon>Magnoliopsida</taxon>
        <taxon>eudicotyledons</taxon>
        <taxon>Gunneridae</taxon>
        <taxon>Pentapetalae</taxon>
        <taxon>asterids</taxon>
        <taxon>lamiids</taxon>
        <taxon>Lamiales</taxon>
        <taxon>Orobanchaceae</taxon>
        <taxon>Buchnereae</taxon>
        <taxon>Striga</taxon>
    </lineage>
</organism>
<dbReference type="OrthoDB" id="7537227at2759"/>
<evidence type="ECO:0000256" key="2">
    <source>
        <dbReference type="PROSITE-ProRule" id="PRU00259"/>
    </source>
</evidence>
<dbReference type="InterPro" id="IPR000225">
    <property type="entry name" value="Armadillo"/>
</dbReference>
<feature type="region of interest" description="Disordered" evidence="3">
    <location>
        <begin position="456"/>
        <end position="483"/>
    </location>
</feature>